<dbReference type="OrthoDB" id="10285275at2759"/>
<evidence type="ECO:0000256" key="2">
    <source>
        <dbReference type="SAM" id="SignalP"/>
    </source>
</evidence>
<reference evidence="5 6" key="1">
    <citation type="submission" date="2019-05" db="EMBL/GenBank/DDBJ databases">
        <title>Emergence of the Ug99 lineage of the wheat stem rust pathogen through somatic hybridization.</title>
        <authorList>
            <person name="Li F."/>
            <person name="Upadhyaya N.M."/>
            <person name="Sperschneider J."/>
            <person name="Matny O."/>
            <person name="Nguyen-Phuc H."/>
            <person name="Mago R."/>
            <person name="Raley C."/>
            <person name="Miller M.E."/>
            <person name="Silverstein K.A.T."/>
            <person name="Henningsen E."/>
            <person name="Hirsch C.D."/>
            <person name="Visser B."/>
            <person name="Pretorius Z.A."/>
            <person name="Steffenson B.J."/>
            <person name="Schwessinger B."/>
            <person name="Dodds P.N."/>
            <person name="Figueroa M."/>
        </authorList>
    </citation>
    <scope>NUCLEOTIDE SEQUENCE [LARGE SCALE GENOMIC DNA]</scope>
    <source>
        <strain evidence="3">21-0</strain>
        <strain evidence="4 6">Ug99</strain>
    </source>
</reference>
<gene>
    <name evidence="3" type="ORF">PGT21_025916</name>
    <name evidence="4" type="ORF">PGTUg99_006609</name>
</gene>
<feature type="region of interest" description="Disordered" evidence="1">
    <location>
        <begin position="242"/>
        <end position="266"/>
    </location>
</feature>
<feature type="compositionally biased region" description="Polar residues" evidence="1">
    <location>
        <begin position="64"/>
        <end position="76"/>
    </location>
</feature>
<feature type="signal peptide" evidence="2">
    <location>
        <begin position="1"/>
        <end position="26"/>
    </location>
</feature>
<dbReference type="EMBL" id="VSWC01000131">
    <property type="protein sequence ID" value="KAA1080940.1"/>
    <property type="molecule type" value="Genomic_DNA"/>
</dbReference>
<evidence type="ECO:0000256" key="1">
    <source>
        <dbReference type="SAM" id="MobiDB-lite"/>
    </source>
</evidence>
<dbReference type="Proteomes" id="UP000325313">
    <property type="component" value="Unassembled WGS sequence"/>
</dbReference>
<comment type="caution">
    <text evidence="3">The sequence shown here is derived from an EMBL/GenBank/DDBJ whole genome shotgun (WGS) entry which is preliminary data.</text>
</comment>
<dbReference type="AlphaFoldDB" id="A0A5B0MYL4"/>
<evidence type="ECO:0000313" key="6">
    <source>
        <dbReference type="Proteomes" id="UP000325313"/>
    </source>
</evidence>
<protein>
    <submittedName>
        <fullName evidence="3">Uncharacterized protein</fullName>
    </submittedName>
</protein>
<evidence type="ECO:0000313" key="3">
    <source>
        <dbReference type="EMBL" id="KAA1080940.1"/>
    </source>
</evidence>
<evidence type="ECO:0000313" key="5">
    <source>
        <dbReference type="Proteomes" id="UP000324748"/>
    </source>
</evidence>
<evidence type="ECO:0000313" key="4">
    <source>
        <dbReference type="EMBL" id="KAA1131099.1"/>
    </source>
</evidence>
<feature type="chain" id="PRO_5033473665" evidence="2">
    <location>
        <begin position="27"/>
        <end position="428"/>
    </location>
</feature>
<proteinExistence type="predicted"/>
<feature type="region of interest" description="Disordered" evidence="1">
    <location>
        <begin position="27"/>
        <end position="81"/>
    </location>
</feature>
<keyword evidence="2" id="KW-0732">Signal</keyword>
<dbReference type="Proteomes" id="UP000324748">
    <property type="component" value="Unassembled WGS sequence"/>
</dbReference>
<keyword evidence="5" id="KW-1185">Reference proteome</keyword>
<feature type="compositionally biased region" description="Pro residues" evidence="1">
    <location>
        <begin position="50"/>
        <end position="63"/>
    </location>
</feature>
<sequence>MHFPGHQTKLLLSFCLKATRVCVSSGTPLPTRELLDESAGSSLRDMGWSVPPPGIANPHPTPNQPSRQIPSTSRQLGTRIGETKKPVFKVPEIPNMEPGYKAFMKSVQTLEYQSMHFQKELAGFKDEIVQRNNMIIQQPTSAYRTKAINLNFDLIENVTELQAIHSLMPTSARDRLFKLFDKGVVLRPLQPSDIIPSGSARIKLVGSRTKVGRKAHKKIKHVSYRRTITEPRMADYLVEQEVNGREPSDLDNPIKSSSRASGGVGSRSMIPLQPGELRGDVLDVVMDMVTWGWLERLNALLHKIMPLESALKLIRVNTGDSIFTHVDLFEHLLLQQCVFRTVELTYIYRLIPLAHLKRFLQFKDTLRLASINLYESWKVFRYLAGRRQIYFHGFHYSKTFVELVDQGIEQMVPKIVIDKTRHSFSPFY</sequence>
<dbReference type="EMBL" id="VDEP01000104">
    <property type="protein sequence ID" value="KAA1131099.1"/>
    <property type="molecule type" value="Genomic_DNA"/>
</dbReference>
<organism evidence="3 5">
    <name type="scientific">Puccinia graminis f. sp. tritici</name>
    <dbReference type="NCBI Taxonomy" id="56615"/>
    <lineage>
        <taxon>Eukaryota</taxon>
        <taxon>Fungi</taxon>
        <taxon>Dikarya</taxon>
        <taxon>Basidiomycota</taxon>
        <taxon>Pucciniomycotina</taxon>
        <taxon>Pucciniomycetes</taxon>
        <taxon>Pucciniales</taxon>
        <taxon>Pucciniaceae</taxon>
        <taxon>Puccinia</taxon>
    </lineage>
</organism>
<accession>A0A5B0MYL4</accession>
<name>A0A5B0MYL4_PUCGR</name>